<proteinExistence type="predicted"/>
<accession>A0ACC2TUA7</accession>
<reference evidence="1" key="1">
    <citation type="submission" date="2022-04" db="EMBL/GenBank/DDBJ databases">
        <title>Genome of the entomopathogenic fungus Entomophthora muscae.</title>
        <authorList>
            <person name="Elya C."/>
            <person name="Lovett B.R."/>
            <person name="Lee E."/>
            <person name="Macias A.M."/>
            <person name="Hajek A.E."/>
            <person name="De Bivort B.L."/>
            <person name="Kasson M.T."/>
            <person name="De Fine Licht H.H."/>
            <person name="Stajich J.E."/>
        </authorList>
    </citation>
    <scope>NUCLEOTIDE SEQUENCE</scope>
    <source>
        <strain evidence="1">Berkeley</strain>
    </source>
</reference>
<dbReference type="EMBL" id="QTSX02002161">
    <property type="protein sequence ID" value="KAJ9078149.1"/>
    <property type="molecule type" value="Genomic_DNA"/>
</dbReference>
<evidence type="ECO:0000313" key="2">
    <source>
        <dbReference type="Proteomes" id="UP001165960"/>
    </source>
</evidence>
<gene>
    <name evidence="1" type="ORF">DSO57_1009846</name>
</gene>
<comment type="caution">
    <text evidence="1">The sequence shown here is derived from an EMBL/GenBank/DDBJ whole genome shotgun (WGS) entry which is preliminary data.</text>
</comment>
<keyword evidence="2" id="KW-1185">Reference proteome</keyword>
<organism evidence="1 2">
    <name type="scientific">Entomophthora muscae</name>
    <dbReference type="NCBI Taxonomy" id="34485"/>
    <lineage>
        <taxon>Eukaryota</taxon>
        <taxon>Fungi</taxon>
        <taxon>Fungi incertae sedis</taxon>
        <taxon>Zoopagomycota</taxon>
        <taxon>Entomophthoromycotina</taxon>
        <taxon>Entomophthoromycetes</taxon>
        <taxon>Entomophthorales</taxon>
        <taxon>Entomophthoraceae</taxon>
        <taxon>Entomophthora</taxon>
    </lineage>
</organism>
<sequence>MLFKTWEEWKTKAKQCFVGYEPDPRHLLNQVKIQQFTALQPFIVKLQEYANKVLAQQIKGTSGNECRIITDNFHSLVRIPNFENAPTHNYAGLILEREQDEEAKATLKWNPFPPVFKKKEPSIDETNEAKFKDMQTKFEAIYLAHKRPNCPSCTSQGPYVFTSNCYNCGNQGHKLDWCSKPCYICKSADHSNFSCNHCLQDGTQQPVTVIMAEKFYQNEKHLLSTPEGASPLNKKNNSNYIIERNGPTLSHLIKARIVRYRGPSPLHDHTLPPLKRYGREANPSPEEHPVKSSATSSSETQSTFSCTMRFLNKASMRLPLLPHCYHPLSLPSTADETLSTPIPLLPWRSNWTLMPHCWLRKTTDTMWSLWRQCLRLHPIRATATMMLSQIWKLNR</sequence>
<protein>
    <submittedName>
        <fullName evidence="1">Uncharacterized protein</fullName>
    </submittedName>
</protein>
<dbReference type="Proteomes" id="UP001165960">
    <property type="component" value="Unassembled WGS sequence"/>
</dbReference>
<name>A0ACC2TUA7_9FUNG</name>
<evidence type="ECO:0000313" key="1">
    <source>
        <dbReference type="EMBL" id="KAJ9078149.1"/>
    </source>
</evidence>